<feature type="region of interest" description="Disordered" evidence="6">
    <location>
        <begin position="306"/>
        <end position="332"/>
    </location>
</feature>
<keyword evidence="10" id="KW-1185">Reference proteome</keyword>
<dbReference type="PANTHER" id="PTHR33048">
    <property type="entry name" value="PTH11-LIKE INTEGRAL MEMBRANE PROTEIN (AFU_ORTHOLOGUE AFUA_5G11245)"/>
    <property type="match status" value="1"/>
</dbReference>
<organism evidence="9 10">
    <name type="scientific">Cryoendolithus antarcticus</name>
    <dbReference type="NCBI Taxonomy" id="1507870"/>
    <lineage>
        <taxon>Eukaryota</taxon>
        <taxon>Fungi</taxon>
        <taxon>Dikarya</taxon>
        <taxon>Ascomycota</taxon>
        <taxon>Pezizomycotina</taxon>
        <taxon>Dothideomycetes</taxon>
        <taxon>Dothideomycetidae</taxon>
        <taxon>Cladosporiales</taxon>
        <taxon>Cladosporiaceae</taxon>
        <taxon>Cryoendolithus</taxon>
    </lineage>
</organism>
<comment type="caution">
    <text evidence="9">The sequence shown here is derived from an EMBL/GenBank/DDBJ whole genome shotgun (WGS) entry which is preliminary data.</text>
</comment>
<dbReference type="Proteomes" id="UP000192596">
    <property type="component" value="Unassembled WGS sequence"/>
</dbReference>
<feature type="region of interest" description="Disordered" evidence="6">
    <location>
        <begin position="360"/>
        <end position="393"/>
    </location>
</feature>
<feature type="transmembrane region" description="Helical" evidence="7">
    <location>
        <begin position="12"/>
        <end position="33"/>
    </location>
</feature>
<evidence type="ECO:0000256" key="1">
    <source>
        <dbReference type="ARBA" id="ARBA00004141"/>
    </source>
</evidence>
<name>A0A1V8T4X7_9PEZI</name>
<dbReference type="STRING" id="1507870.A0A1V8T4X7"/>
<evidence type="ECO:0000256" key="5">
    <source>
        <dbReference type="ARBA" id="ARBA00038359"/>
    </source>
</evidence>
<dbReference type="AlphaFoldDB" id="A0A1V8T4X7"/>
<feature type="compositionally biased region" description="Basic and acidic residues" evidence="6">
    <location>
        <begin position="360"/>
        <end position="370"/>
    </location>
</feature>
<feature type="transmembrane region" description="Helical" evidence="7">
    <location>
        <begin position="88"/>
        <end position="112"/>
    </location>
</feature>
<keyword evidence="4 7" id="KW-0472">Membrane</keyword>
<feature type="transmembrane region" description="Helical" evidence="7">
    <location>
        <begin position="170"/>
        <end position="193"/>
    </location>
</feature>
<feature type="domain" description="Rhodopsin" evidence="8">
    <location>
        <begin position="29"/>
        <end position="268"/>
    </location>
</feature>
<evidence type="ECO:0000256" key="7">
    <source>
        <dbReference type="SAM" id="Phobius"/>
    </source>
</evidence>
<feature type="transmembrane region" description="Helical" evidence="7">
    <location>
        <begin position="205"/>
        <end position="225"/>
    </location>
</feature>
<feature type="transmembrane region" description="Helical" evidence="7">
    <location>
        <begin position="45"/>
        <end position="68"/>
    </location>
</feature>
<proteinExistence type="inferred from homology"/>
<dbReference type="EMBL" id="NAJO01000016">
    <property type="protein sequence ID" value="OQO06475.1"/>
    <property type="molecule type" value="Genomic_DNA"/>
</dbReference>
<protein>
    <recommendedName>
        <fullName evidence="8">Rhodopsin domain-containing protein</fullName>
    </recommendedName>
</protein>
<evidence type="ECO:0000256" key="2">
    <source>
        <dbReference type="ARBA" id="ARBA00022692"/>
    </source>
</evidence>
<keyword evidence="3 7" id="KW-1133">Transmembrane helix</keyword>
<sequence length="393" mass="43095">MGLSGHADPSAVVGVTVSFTVVAVVAVALRLYSRLILVRSAGKDDIAISIAAVMTIGLTVAQCYQVKYGMGRHVIDLSLEEQITSLKPLWVSIVVYQLGLFFVKLSILLQYLRIFPYRAFRLLCWTLIAFLCCWSCWTVMSSVFLCTPVAAFWDADLKAKPGSHCFNQQVLWFTNSGVNIITDILTAALPLPFLNQLQLPKRQKYALMVVFALGGFTCIISILRLGYLAAFTETKDITWDNPLAAIWSSLEVNIGILCSCLPTLKTLVLQVFPRIFSSGYAANTHVGYGSGVRRGIRNRASLDALGKGLSGRDQPSHSAFVRSGRGKDSDTSDEIEFATMGHGPGIEEGIQVTTVLAQEVEKERSGRPQSEDGSIGEVYASRKNGRTRWREGI</sequence>
<keyword evidence="2 7" id="KW-0812">Transmembrane</keyword>
<dbReference type="OrthoDB" id="444631at2759"/>
<comment type="subcellular location">
    <subcellularLocation>
        <location evidence="1">Membrane</location>
        <topology evidence="1">Multi-pass membrane protein</topology>
    </subcellularLocation>
</comment>
<dbReference type="InterPro" id="IPR052337">
    <property type="entry name" value="SAT4-like"/>
</dbReference>
<reference evidence="10" key="1">
    <citation type="submission" date="2017-03" db="EMBL/GenBank/DDBJ databases">
        <title>Genomes of endolithic fungi from Antarctica.</title>
        <authorList>
            <person name="Coleine C."/>
            <person name="Masonjones S."/>
            <person name="Stajich J.E."/>
        </authorList>
    </citation>
    <scope>NUCLEOTIDE SEQUENCE [LARGE SCALE GENOMIC DNA]</scope>
    <source>
        <strain evidence="10">CCFEE 5527</strain>
    </source>
</reference>
<evidence type="ECO:0000259" key="8">
    <source>
        <dbReference type="Pfam" id="PF20684"/>
    </source>
</evidence>
<evidence type="ECO:0000256" key="6">
    <source>
        <dbReference type="SAM" id="MobiDB-lite"/>
    </source>
</evidence>
<dbReference type="GO" id="GO:0016020">
    <property type="term" value="C:membrane"/>
    <property type="evidence" value="ECO:0007669"/>
    <property type="project" value="UniProtKB-SubCell"/>
</dbReference>
<dbReference type="PANTHER" id="PTHR33048:SF47">
    <property type="entry name" value="INTEGRAL MEMBRANE PROTEIN-RELATED"/>
    <property type="match status" value="1"/>
</dbReference>
<evidence type="ECO:0000313" key="10">
    <source>
        <dbReference type="Proteomes" id="UP000192596"/>
    </source>
</evidence>
<dbReference type="InParanoid" id="A0A1V8T4X7"/>
<dbReference type="Pfam" id="PF20684">
    <property type="entry name" value="Fung_rhodopsin"/>
    <property type="match status" value="1"/>
</dbReference>
<comment type="similarity">
    <text evidence="5">Belongs to the SAT4 family.</text>
</comment>
<evidence type="ECO:0000313" key="9">
    <source>
        <dbReference type="EMBL" id="OQO06475.1"/>
    </source>
</evidence>
<feature type="transmembrane region" description="Helical" evidence="7">
    <location>
        <begin position="124"/>
        <end position="150"/>
    </location>
</feature>
<evidence type="ECO:0000256" key="4">
    <source>
        <dbReference type="ARBA" id="ARBA00023136"/>
    </source>
</evidence>
<accession>A0A1V8T4X7</accession>
<dbReference type="InterPro" id="IPR049326">
    <property type="entry name" value="Rhodopsin_dom_fungi"/>
</dbReference>
<evidence type="ECO:0000256" key="3">
    <source>
        <dbReference type="ARBA" id="ARBA00022989"/>
    </source>
</evidence>
<gene>
    <name evidence="9" type="ORF">B0A48_08258</name>
</gene>